<dbReference type="Proteomes" id="UP001141552">
    <property type="component" value="Unassembled WGS sequence"/>
</dbReference>
<keyword evidence="5" id="KW-1185">Reference proteome</keyword>
<evidence type="ECO:0000256" key="1">
    <source>
        <dbReference type="ARBA" id="ARBA00010617"/>
    </source>
</evidence>
<reference evidence="4" key="1">
    <citation type="submission" date="2022-02" db="EMBL/GenBank/DDBJ databases">
        <authorList>
            <person name="Henning P.M."/>
            <person name="McCubbin A.G."/>
            <person name="Shore J.S."/>
        </authorList>
    </citation>
    <scope>NUCLEOTIDE SEQUENCE</scope>
    <source>
        <strain evidence="4">F60SS</strain>
        <tissue evidence="4">Leaves</tissue>
    </source>
</reference>
<evidence type="ECO:0000256" key="3">
    <source>
        <dbReference type="ARBA" id="ARBA00023004"/>
    </source>
</evidence>
<protein>
    <recommendedName>
        <fullName evidence="6">Cytochrome P450</fullName>
    </recommendedName>
</protein>
<dbReference type="GO" id="GO:0020037">
    <property type="term" value="F:heme binding"/>
    <property type="evidence" value="ECO:0007669"/>
    <property type="project" value="InterPro"/>
</dbReference>
<dbReference type="AlphaFoldDB" id="A0A9Q0F2J4"/>
<dbReference type="InterPro" id="IPR036396">
    <property type="entry name" value="Cyt_P450_sf"/>
</dbReference>
<accession>A0A9Q0F2J4</accession>
<dbReference type="GO" id="GO:0016705">
    <property type="term" value="F:oxidoreductase activity, acting on paired donors, with incorporation or reduction of molecular oxygen"/>
    <property type="evidence" value="ECO:0007669"/>
    <property type="project" value="InterPro"/>
</dbReference>
<organism evidence="4 5">
    <name type="scientific">Turnera subulata</name>
    <dbReference type="NCBI Taxonomy" id="218843"/>
    <lineage>
        <taxon>Eukaryota</taxon>
        <taxon>Viridiplantae</taxon>
        <taxon>Streptophyta</taxon>
        <taxon>Embryophyta</taxon>
        <taxon>Tracheophyta</taxon>
        <taxon>Spermatophyta</taxon>
        <taxon>Magnoliopsida</taxon>
        <taxon>eudicotyledons</taxon>
        <taxon>Gunneridae</taxon>
        <taxon>Pentapetalae</taxon>
        <taxon>rosids</taxon>
        <taxon>fabids</taxon>
        <taxon>Malpighiales</taxon>
        <taxon>Passifloraceae</taxon>
        <taxon>Turnera</taxon>
    </lineage>
</organism>
<comment type="similarity">
    <text evidence="1">Belongs to the cytochrome P450 family.</text>
</comment>
<evidence type="ECO:0008006" key="6">
    <source>
        <dbReference type="Google" id="ProtNLM"/>
    </source>
</evidence>
<dbReference type="InterPro" id="IPR001128">
    <property type="entry name" value="Cyt_P450"/>
</dbReference>
<evidence type="ECO:0000256" key="2">
    <source>
        <dbReference type="ARBA" id="ARBA00022723"/>
    </source>
</evidence>
<dbReference type="PANTHER" id="PTHR47955">
    <property type="entry name" value="CYTOCHROME P450 FAMILY 71 PROTEIN"/>
    <property type="match status" value="1"/>
</dbReference>
<keyword evidence="3" id="KW-0408">Iron</keyword>
<dbReference type="GO" id="GO:0004497">
    <property type="term" value="F:monooxygenase activity"/>
    <property type="evidence" value="ECO:0007669"/>
    <property type="project" value="InterPro"/>
</dbReference>
<gene>
    <name evidence="4" type="ORF">Tsubulata_004145</name>
</gene>
<evidence type="ECO:0000313" key="4">
    <source>
        <dbReference type="EMBL" id="KAJ4822757.1"/>
    </source>
</evidence>
<evidence type="ECO:0000313" key="5">
    <source>
        <dbReference type="Proteomes" id="UP001141552"/>
    </source>
</evidence>
<comment type="caution">
    <text evidence="4">The sequence shown here is derived from an EMBL/GenBank/DDBJ whole genome shotgun (WGS) entry which is preliminary data.</text>
</comment>
<dbReference type="SUPFAM" id="SSF48264">
    <property type="entry name" value="Cytochrome P450"/>
    <property type="match status" value="1"/>
</dbReference>
<dbReference type="OrthoDB" id="832218at2759"/>
<keyword evidence="2" id="KW-0479">Metal-binding</keyword>
<reference evidence="4" key="2">
    <citation type="journal article" date="2023" name="Plants (Basel)">
        <title>Annotation of the Turnera subulata (Passifloraceae) Draft Genome Reveals the S-Locus Evolved after the Divergence of Turneroideae from Passifloroideae in a Stepwise Manner.</title>
        <authorList>
            <person name="Henning P.M."/>
            <person name="Roalson E.H."/>
            <person name="Mir W."/>
            <person name="McCubbin A.G."/>
            <person name="Shore J.S."/>
        </authorList>
    </citation>
    <scope>NUCLEOTIDE SEQUENCE</scope>
    <source>
        <strain evidence="4">F60SS</strain>
    </source>
</reference>
<dbReference type="Pfam" id="PF00067">
    <property type="entry name" value="p450"/>
    <property type="match status" value="1"/>
</dbReference>
<sequence>MMDKIRLASTKPAAVEVDLSDMCLIVANNIVSRSALGRVYGDESGDKSFVELSTTALDLSSHFCFQDMLPFLGWMDHLTGLVGKLESTFRALHNFLDQVIEQHQNANKEDNSEAKDIVDILLRLQKDGVLDIDLTRDGVAF</sequence>
<name>A0A9Q0F2J4_9ROSI</name>
<dbReference type="PANTHER" id="PTHR47955:SF18">
    <property type="entry name" value="CYTOCHROME P450 71A1-LIKE"/>
    <property type="match status" value="1"/>
</dbReference>
<proteinExistence type="inferred from homology"/>
<dbReference type="EMBL" id="JAKUCV010007582">
    <property type="protein sequence ID" value="KAJ4822757.1"/>
    <property type="molecule type" value="Genomic_DNA"/>
</dbReference>
<dbReference type="GO" id="GO:0005506">
    <property type="term" value="F:iron ion binding"/>
    <property type="evidence" value="ECO:0007669"/>
    <property type="project" value="InterPro"/>
</dbReference>
<dbReference type="Gene3D" id="1.10.630.10">
    <property type="entry name" value="Cytochrome P450"/>
    <property type="match status" value="1"/>
</dbReference>